<name>A0A0D2EWN0_9EURO</name>
<dbReference type="PANTHER" id="PTHR36142">
    <property type="entry name" value="METALLO-HYDROLASE/OXIDOREDUCTASE SUPERFAMILY PROTEIN"/>
    <property type="match status" value="1"/>
</dbReference>
<dbReference type="PANTHER" id="PTHR36142:SF2">
    <property type="entry name" value="METALLO-HYDROLASE_OXIDOREDUCTASE SUPERFAMILY PROTEIN"/>
    <property type="match status" value="1"/>
</dbReference>
<dbReference type="OrthoDB" id="9971601at2759"/>
<evidence type="ECO:0000313" key="1">
    <source>
        <dbReference type="EMBL" id="KIW52244.1"/>
    </source>
</evidence>
<gene>
    <name evidence="1" type="ORF">PV05_07897</name>
</gene>
<dbReference type="GeneID" id="25329805"/>
<proteinExistence type="predicted"/>
<dbReference type="EMBL" id="KN847321">
    <property type="protein sequence ID" value="KIW52244.1"/>
    <property type="molecule type" value="Genomic_DNA"/>
</dbReference>
<organism evidence="1 2">
    <name type="scientific">Exophiala xenobiotica</name>
    <dbReference type="NCBI Taxonomy" id="348802"/>
    <lineage>
        <taxon>Eukaryota</taxon>
        <taxon>Fungi</taxon>
        <taxon>Dikarya</taxon>
        <taxon>Ascomycota</taxon>
        <taxon>Pezizomycotina</taxon>
        <taxon>Eurotiomycetes</taxon>
        <taxon>Chaetothyriomycetidae</taxon>
        <taxon>Chaetothyriales</taxon>
        <taxon>Herpotrichiellaceae</taxon>
        <taxon>Exophiala</taxon>
    </lineage>
</organism>
<dbReference type="AlphaFoldDB" id="A0A0D2EWN0"/>
<dbReference type="RefSeq" id="XP_013312828.1">
    <property type="nucleotide sequence ID" value="XM_013457374.1"/>
</dbReference>
<reference evidence="1 2" key="1">
    <citation type="submission" date="2015-01" db="EMBL/GenBank/DDBJ databases">
        <title>The Genome Sequence of Exophiala xenobiotica CBS118157.</title>
        <authorList>
            <consortium name="The Broad Institute Genomics Platform"/>
            <person name="Cuomo C."/>
            <person name="de Hoog S."/>
            <person name="Gorbushina A."/>
            <person name="Stielow B."/>
            <person name="Teixiera M."/>
            <person name="Abouelleil A."/>
            <person name="Chapman S.B."/>
            <person name="Priest M."/>
            <person name="Young S.K."/>
            <person name="Wortman J."/>
            <person name="Nusbaum C."/>
            <person name="Birren B."/>
        </authorList>
    </citation>
    <scope>NUCLEOTIDE SEQUENCE [LARGE SCALE GENOMIC DNA]</scope>
    <source>
        <strain evidence="1 2">CBS 118157</strain>
    </source>
</reference>
<accession>A0A0D2EWN0</accession>
<keyword evidence="2" id="KW-1185">Reference proteome</keyword>
<protein>
    <submittedName>
        <fullName evidence="1">Uncharacterized protein</fullName>
    </submittedName>
</protein>
<dbReference type="HOGENOM" id="CLU_047435_0_0_1"/>
<dbReference type="Proteomes" id="UP000054342">
    <property type="component" value="Unassembled WGS sequence"/>
</dbReference>
<sequence>MPKRSTTRMSLEQKHLFARIFPNYPINQALAKSVMDAAREKTLREHFASSAANIRPIMTSLNGDNSWLLSFPRSQSERATTCKAYYHIIFEPWLNGPTSQLTSWVIHLRQSTTPAVTTAEGVAMLARQIEAAAATAVGIDKNAFNGDAQQTRDIDAIFLGFHYLDHVHEPTLRLFDPDIPVLATPEVQAMIKPWNHFSNILTISSLDASAKSWRTPNLHPGDPFPSWLTPIRLLGHHELNYVTVLIWTHADRNNNEIHEAILQTPHGTKLDVGPLQAFLDSEPKTEKLALLHGLKESRAMGKMNTYGAAGGLALYRRIGGAKYWVLTHHSKLWYSGILLRLLWVHDTVRTLQWALDEEANIDGKGLELPGGTPDLIEVENGHCFVLL</sequence>
<evidence type="ECO:0000313" key="2">
    <source>
        <dbReference type="Proteomes" id="UP000054342"/>
    </source>
</evidence>